<keyword evidence="5" id="KW-0489">Methyltransferase</keyword>
<keyword evidence="10" id="KW-0805">Transcription regulation</keyword>
<dbReference type="GO" id="GO:0005634">
    <property type="term" value="C:nucleus"/>
    <property type="evidence" value="ECO:0007669"/>
    <property type="project" value="UniProtKB-SubCell"/>
</dbReference>
<evidence type="ECO:0000256" key="15">
    <source>
        <dbReference type="ARBA" id="ARBA00030095"/>
    </source>
</evidence>
<keyword evidence="13" id="KW-0539">Nucleus</keyword>
<dbReference type="InterPro" id="IPR054533">
    <property type="entry name" value="SETD7_N"/>
</dbReference>
<evidence type="ECO:0000256" key="5">
    <source>
        <dbReference type="ARBA" id="ARBA00022603"/>
    </source>
</evidence>
<dbReference type="SUPFAM" id="SSF82185">
    <property type="entry name" value="Histone H3 K4-specific methyltransferase SET7/9 N-terminal domain"/>
    <property type="match status" value="1"/>
</dbReference>
<dbReference type="GO" id="GO:0005694">
    <property type="term" value="C:chromosome"/>
    <property type="evidence" value="ECO:0007669"/>
    <property type="project" value="UniProtKB-SubCell"/>
</dbReference>
<evidence type="ECO:0000256" key="11">
    <source>
        <dbReference type="ARBA" id="ARBA00023159"/>
    </source>
</evidence>
<evidence type="ECO:0000259" key="18">
    <source>
        <dbReference type="Pfam" id="PF22648"/>
    </source>
</evidence>
<accession>A0A8C4N884</accession>
<dbReference type="Gene3D" id="2.170.270.10">
    <property type="entry name" value="SET domain"/>
    <property type="match status" value="1"/>
</dbReference>
<evidence type="ECO:0000256" key="16">
    <source>
        <dbReference type="ARBA" id="ARBA00047738"/>
    </source>
</evidence>
<evidence type="ECO:0000256" key="9">
    <source>
        <dbReference type="ARBA" id="ARBA00022853"/>
    </source>
</evidence>
<comment type="catalytic activity">
    <reaction evidence="16">
        <text>L-lysyl-[protein] + S-adenosyl-L-methionine = N(6)-methyl-L-lysyl-[protein] + S-adenosyl-L-homocysteine + H(+)</text>
        <dbReference type="Rhea" id="RHEA:51736"/>
        <dbReference type="Rhea" id="RHEA-COMP:9752"/>
        <dbReference type="Rhea" id="RHEA-COMP:13053"/>
        <dbReference type="ChEBI" id="CHEBI:15378"/>
        <dbReference type="ChEBI" id="CHEBI:29969"/>
        <dbReference type="ChEBI" id="CHEBI:57856"/>
        <dbReference type="ChEBI" id="CHEBI:59789"/>
        <dbReference type="ChEBI" id="CHEBI:61929"/>
    </reaction>
    <physiologicalReaction direction="left-to-right" evidence="16">
        <dbReference type="Rhea" id="RHEA:51737"/>
    </physiologicalReaction>
</comment>
<evidence type="ECO:0000256" key="2">
    <source>
        <dbReference type="ARBA" id="ARBA00004286"/>
    </source>
</evidence>
<keyword evidence="20" id="KW-1185">Reference proteome</keyword>
<comment type="catalytic activity">
    <reaction evidence="17">
        <text>L-lysyl(4)-[histone H3] + S-adenosyl-L-methionine = N(6)-methyl-L-lysyl(4)-[histone H3] + S-adenosyl-L-homocysteine + H(+)</text>
        <dbReference type="Rhea" id="RHEA:60264"/>
        <dbReference type="Rhea" id="RHEA-COMP:15543"/>
        <dbReference type="Rhea" id="RHEA-COMP:15547"/>
        <dbReference type="ChEBI" id="CHEBI:15378"/>
        <dbReference type="ChEBI" id="CHEBI:29969"/>
        <dbReference type="ChEBI" id="CHEBI:57856"/>
        <dbReference type="ChEBI" id="CHEBI:59789"/>
        <dbReference type="ChEBI" id="CHEBI:61929"/>
        <dbReference type="EC" id="2.1.1.364"/>
    </reaction>
</comment>
<proteinExistence type="predicted"/>
<dbReference type="GO" id="GO:0140945">
    <property type="term" value="F:histone H3K4 monomethyltransferase activity"/>
    <property type="evidence" value="ECO:0007669"/>
    <property type="project" value="UniProtKB-EC"/>
</dbReference>
<sequence length="330" mass="36364">SSHYVPSLYEACVSVTVNAFWNELDGHKKVSLLLLYCKPFCVVTSHIAKSLNVYDLSPTCPSFINVLSSTLHGNFVDDALQGKAFFTNEDGSTIHGTYSDGQLHGYAEEHDPDGRLTFSGHYQNNVRCSLCWIFFPVGSLGEINTLNLILFIYALYGEFVDAEMVSAHPASFHGVEDGKSHFKILKDGPELSFDRSTSTCISSKPLVPDPYEKKRVYVGPSLMPGAGEGLFALSAMEGGTVMAFYNGICLTHEEVDGPNWSLNENTISLDEETVIDVKYDIFVSRWTECLGSPLKGLSHLDDLASVCQFMKKLSKTLAHVQYVVGTLCVR</sequence>
<dbReference type="AlphaFoldDB" id="A0A8C4N884"/>
<keyword evidence="7" id="KW-0949">S-adenosyl-L-methionine</keyword>
<evidence type="ECO:0000256" key="10">
    <source>
        <dbReference type="ARBA" id="ARBA00023015"/>
    </source>
</evidence>
<dbReference type="InterPro" id="IPR046341">
    <property type="entry name" value="SET_dom_sf"/>
</dbReference>
<dbReference type="Pfam" id="PF22648">
    <property type="entry name" value="SET7_N"/>
    <property type="match status" value="1"/>
</dbReference>
<name>A0A8C4N884_EPTBU</name>
<evidence type="ECO:0000256" key="12">
    <source>
        <dbReference type="ARBA" id="ARBA00023163"/>
    </source>
</evidence>
<evidence type="ECO:0000256" key="8">
    <source>
        <dbReference type="ARBA" id="ARBA00022737"/>
    </source>
</evidence>
<evidence type="ECO:0000256" key="3">
    <source>
        <dbReference type="ARBA" id="ARBA00020512"/>
    </source>
</evidence>
<dbReference type="Ensembl" id="ENSEBUT00000003438.1">
    <property type="protein sequence ID" value="ENSEBUP00000003075.1"/>
    <property type="gene ID" value="ENSEBUG00000002229.1"/>
</dbReference>
<evidence type="ECO:0000313" key="19">
    <source>
        <dbReference type="Ensembl" id="ENSEBUP00000003075.1"/>
    </source>
</evidence>
<dbReference type="SUPFAM" id="SSF82199">
    <property type="entry name" value="SET domain"/>
    <property type="match status" value="1"/>
</dbReference>
<keyword evidence="4" id="KW-0158">Chromosome</keyword>
<evidence type="ECO:0000256" key="13">
    <source>
        <dbReference type="ARBA" id="ARBA00023242"/>
    </source>
</evidence>
<dbReference type="GO" id="GO:0070828">
    <property type="term" value="P:heterochromatin organization"/>
    <property type="evidence" value="ECO:0007669"/>
    <property type="project" value="TreeGrafter"/>
</dbReference>
<evidence type="ECO:0000256" key="4">
    <source>
        <dbReference type="ARBA" id="ARBA00022454"/>
    </source>
</evidence>
<dbReference type="GO" id="GO:0032259">
    <property type="term" value="P:methylation"/>
    <property type="evidence" value="ECO:0007669"/>
    <property type="project" value="UniProtKB-KW"/>
</dbReference>
<evidence type="ECO:0000313" key="20">
    <source>
        <dbReference type="Proteomes" id="UP000694388"/>
    </source>
</evidence>
<keyword evidence="12" id="KW-0804">Transcription</keyword>
<reference evidence="19" key="1">
    <citation type="submission" date="2025-08" db="UniProtKB">
        <authorList>
            <consortium name="Ensembl"/>
        </authorList>
    </citation>
    <scope>IDENTIFICATION</scope>
</reference>
<dbReference type="Proteomes" id="UP000694388">
    <property type="component" value="Unplaced"/>
</dbReference>
<keyword evidence="11" id="KW-0010">Activator</keyword>
<dbReference type="PANTHER" id="PTHR46820:SF1">
    <property type="entry name" value="HISTONE-LYSINE N-METHYLTRANSFERASE SETD7"/>
    <property type="match status" value="1"/>
</dbReference>
<organism evidence="19 20">
    <name type="scientific">Eptatretus burgeri</name>
    <name type="common">Inshore hagfish</name>
    <dbReference type="NCBI Taxonomy" id="7764"/>
    <lineage>
        <taxon>Eukaryota</taxon>
        <taxon>Metazoa</taxon>
        <taxon>Chordata</taxon>
        <taxon>Craniata</taxon>
        <taxon>Vertebrata</taxon>
        <taxon>Cyclostomata</taxon>
        <taxon>Myxini</taxon>
        <taxon>Myxiniformes</taxon>
        <taxon>Myxinidae</taxon>
        <taxon>Eptatretinae</taxon>
        <taxon>Eptatretus</taxon>
    </lineage>
</organism>
<reference evidence="19" key="2">
    <citation type="submission" date="2025-09" db="UniProtKB">
        <authorList>
            <consortium name="Ensembl"/>
        </authorList>
    </citation>
    <scope>IDENTIFICATION</scope>
</reference>
<evidence type="ECO:0000256" key="17">
    <source>
        <dbReference type="ARBA" id="ARBA00048660"/>
    </source>
</evidence>
<protein>
    <recommendedName>
        <fullName evidence="3">Histone-lysine N-methyltransferase SETD7</fullName>
        <ecNumber evidence="14">2.1.1.364</ecNumber>
    </recommendedName>
    <alternativeName>
        <fullName evidence="15">SET domain-containing protein 7</fullName>
    </alternativeName>
</protein>
<keyword evidence="6" id="KW-0808">Transferase</keyword>
<comment type="subcellular location">
    <subcellularLocation>
        <location evidence="2">Chromosome</location>
    </subcellularLocation>
    <subcellularLocation>
        <location evidence="1">Nucleus</location>
    </subcellularLocation>
</comment>
<dbReference type="FunFam" id="2.20.110.10:FF:000005">
    <property type="entry name" value="Histone-lysine N-methyltransferase SETD7"/>
    <property type="match status" value="1"/>
</dbReference>
<keyword evidence="9" id="KW-0156">Chromatin regulator</keyword>
<dbReference type="GeneTree" id="ENSGT00390000004827"/>
<dbReference type="GO" id="GO:0003682">
    <property type="term" value="F:chromatin binding"/>
    <property type="evidence" value="ECO:0007669"/>
    <property type="project" value="TreeGrafter"/>
</dbReference>
<evidence type="ECO:0000256" key="7">
    <source>
        <dbReference type="ARBA" id="ARBA00022691"/>
    </source>
</evidence>
<dbReference type="EC" id="2.1.1.364" evidence="14"/>
<evidence type="ECO:0000256" key="6">
    <source>
        <dbReference type="ARBA" id="ARBA00022679"/>
    </source>
</evidence>
<keyword evidence="8" id="KW-0677">Repeat</keyword>
<feature type="domain" description="Histone-lysine methyltransferase SETD7 N-terminal" evidence="18">
    <location>
        <begin position="122"/>
        <end position="183"/>
    </location>
</feature>
<dbReference type="PANTHER" id="PTHR46820">
    <property type="entry name" value="HISTONE-LYSINE N-METHYLTRANSFERASE SETD7"/>
    <property type="match status" value="1"/>
</dbReference>
<dbReference type="Gene3D" id="2.20.110.10">
    <property type="entry name" value="Histone H3 K4-specific methyltransferase SET7/9 N-terminal domain"/>
    <property type="match status" value="1"/>
</dbReference>
<evidence type="ECO:0000256" key="1">
    <source>
        <dbReference type="ARBA" id="ARBA00004123"/>
    </source>
</evidence>
<evidence type="ECO:0000256" key="14">
    <source>
        <dbReference type="ARBA" id="ARBA00023620"/>
    </source>
</evidence>